<keyword evidence="2" id="KW-1185">Reference proteome</keyword>
<sequence>MIQRSWKVPWSLIQKIEEINEIMSTLNIQLVHIFREANQLADYITNIAINHEDIQPYYSFQELPSKARKILNMDKQQIPSIRIRTRKINISNNNDI</sequence>
<proteinExistence type="predicted"/>
<dbReference type="Gene3D" id="3.30.420.10">
    <property type="entry name" value="Ribonuclease H-like superfamily/Ribonuclease H"/>
    <property type="match status" value="1"/>
</dbReference>
<evidence type="ECO:0000313" key="2">
    <source>
        <dbReference type="Proteomes" id="UP001234989"/>
    </source>
</evidence>
<dbReference type="GO" id="GO:0003676">
    <property type="term" value="F:nucleic acid binding"/>
    <property type="evidence" value="ECO:0007669"/>
    <property type="project" value="InterPro"/>
</dbReference>
<dbReference type="InterPro" id="IPR036397">
    <property type="entry name" value="RNaseH_sf"/>
</dbReference>
<dbReference type="Proteomes" id="UP001234989">
    <property type="component" value="Chromosome 5"/>
</dbReference>
<protein>
    <recommendedName>
        <fullName evidence="3">RNase H type-1 domain-containing protein</fullName>
    </recommendedName>
</protein>
<reference evidence="1" key="1">
    <citation type="submission" date="2023-08" db="EMBL/GenBank/DDBJ databases">
        <title>A de novo genome assembly of Solanum verrucosum Schlechtendal, a Mexican diploid species geographically isolated from the other diploid A-genome species in potato relatives.</title>
        <authorList>
            <person name="Hosaka K."/>
        </authorList>
    </citation>
    <scope>NUCLEOTIDE SEQUENCE</scope>
    <source>
        <tissue evidence="1">Young leaves</tissue>
    </source>
</reference>
<accession>A0AAF0TR27</accession>
<name>A0AAF0TR27_SOLVR</name>
<gene>
    <name evidence="1" type="ORF">MTR67_022791</name>
</gene>
<dbReference type="AlphaFoldDB" id="A0AAF0TR27"/>
<evidence type="ECO:0008006" key="3">
    <source>
        <dbReference type="Google" id="ProtNLM"/>
    </source>
</evidence>
<evidence type="ECO:0000313" key="1">
    <source>
        <dbReference type="EMBL" id="WMV29406.1"/>
    </source>
</evidence>
<dbReference type="EMBL" id="CP133616">
    <property type="protein sequence ID" value="WMV29406.1"/>
    <property type="molecule type" value="Genomic_DNA"/>
</dbReference>
<organism evidence="1 2">
    <name type="scientific">Solanum verrucosum</name>
    <dbReference type="NCBI Taxonomy" id="315347"/>
    <lineage>
        <taxon>Eukaryota</taxon>
        <taxon>Viridiplantae</taxon>
        <taxon>Streptophyta</taxon>
        <taxon>Embryophyta</taxon>
        <taxon>Tracheophyta</taxon>
        <taxon>Spermatophyta</taxon>
        <taxon>Magnoliopsida</taxon>
        <taxon>eudicotyledons</taxon>
        <taxon>Gunneridae</taxon>
        <taxon>Pentapetalae</taxon>
        <taxon>asterids</taxon>
        <taxon>lamiids</taxon>
        <taxon>Solanales</taxon>
        <taxon>Solanaceae</taxon>
        <taxon>Solanoideae</taxon>
        <taxon>Solaneae</taxon>
        <taxon>Solanum</taxon>
    </lineage>
</organism>